<dbReference type="EMBL" id="CP049056">
    <property type="protein sequence ID" value="QIE57365.1"/>
    <property type="molecule type" value="Genomic_DNA"/>
</dbReference>
<accession>A0A7M3T5T4</accession>
<dbReference type="RefSeq" id="WP_165102173.1">
    <property type="nucleotide sequence ID" value="NZ_CP049056.1"/>
</dbReference>
<name>A0A7M3T5T4_9RHOB</name>
<dbReference type="AlphaFoldDB" id="A0A7M3T5T4"/>
<organism evidence="3 4">
    <name type="scientific">Pikeienuella piscinae</name>
    <dbReference type="NCBI Taxonomy" id="2748098"/>
    <lineage>
        <taxon>Bacteria</taxon>
        <taxon>Pseudomonadati</taxon>
        <taxon>Pseudomonadota</taxon>
        <taxon>Alphaproteobacteria</taxon>
        <taxon>Rhodobacterales</taxon>
        <taxon>Paracoccaceae</taxon>
        <taxon>Pikeienuella</taxon>
    </lineage>
</organism>
<evidence type="ECO:0000313" key="3">
    <source>
        <dbReference type="EMBL" id="QIE57365.1"/>
    </source>
</evidence>
<keyword evidence="4" id="KW-1185">Reference proteome</keyword>
<feature type="region of interest" description="Disordered" evidence="1">
    <location>
        <begin position="48"/>
        <end position="83"/>
    </location>
</feature>
<reference evidence="3 4" key="1">
    <citation type="submission" date="2020-02" db="EMBL/GenBank/DDBJ databases">
        <title>complete genome sequence of Rhodobacteraceae bacterium.</title>
        <authorList>
            <person name="Park J."/>
            <person name="Kim Y.-S."/>
            <person name="Kim K.-H."/>
        </authorList>
    </citation>
    <scope>NUCLEOTIDE SEQUENCE [LARGE SCALE GENOMIC DNA]</scope>
    <source>
        <strain evidence="3 4">RR4-56</strain>
    </source>
</reference>
<feature type="chain" id="PRO_5029445923" evidence="2">
    <location>
        <begin position="21"/>
        <end position="102"/>
    </location>
</feature>
<dbReference type="KEGG" id="hdh:G5B40_19115"/>
<evidence type="ECO:0000313" key="4">
    <source>
        <dbReference type="Proteomes" id="UP000503336"/>
    </source>
</evidence>
<feature type="signal peptide" evidence="2">
    <location>
        <begin position="1"/>
        <end position="20"/>
    </location>
</feature>
<sequence>MKRTAIALAFTAGFAAPALAADEMKNDVSCQEYMDMGSEDRMTAIEAMHEERMESATASSSSSSSASSDGELTSEDLSASAEAACVANPHMTVGEAMMRPDK</sequence>
<evidence type="ECO:0000256" key="1">
    <source>
        <dbReference type="SAM" id="MobiDB-lite"/>
    </source>
</evidence>
<protein>
    <submittedName>
        <fullName evidence="3">Uncharacterized protein</fullName>
    </submittedName>
</protein>
<evidence type="ECO:0000256" key="2">
    <source>
        <dbReference type="SAM" id="SignalP"/>
    </source>
</evidence>
<gene>
    <name evidence="3" type="ORF">G5B40_19115</name>
</gene>
<dbReference type="Proteomes" id="UP000503336">
    <property type="component" value="Chromosome"/>
</dbReference>
<keyword evidence="2" id="KW-0732">Signal</keyword>
<proteinExistence type="predicted"/>
<feature type="compositionally biased region" description="Low complexity" evidence="1">
    <location>
        <begin position="55"/>
        <end position="68"/>
    </location>
</feature>